<dbReference type="Proteomes" id="UP000326437">
    <property type="component" value="Unassembled WGS sequence"/>
</dbReference>
<dbReference type="EMBL" id="CABVHO010000503">
    <property type="protein sequence ID" value="VVN77729.1"/>
    <property type="molecule type" value="Genomic_DNA"/>
</dbReference>
<reference evidence="1 2" key="1">
    <citation type="submission" date="2019-09" db="EMBL/GenBank/DDBJ databases">
        <authorList>
            <person name="Chandra G."/>
            <person name="Truman W A."/>
        </authorList>
    </citation>
    <scope>NUCLEOTIDE SEQUENCE [LARGE SCALE GENOMIC DNA]</scope>
    <source>
        <strain evidence="1">PS685</strain>
    </source>
</reference>
<evidence type="ECO:0000313" key="2">
    <source>
        <dbReference type="Proteomes" id="UP000326437"/>
    </source>
</evidence>
<evidence type="ECO:0000313" key="1">
    <source>
        <dbReference type="EMBL" id="VVN77729.1"/>
    </source>
</evidence>
<organism evidence="1 2">
    <name type="scientific">Pseudomonas fluorescens</name>
    <dbReference type="NCBI Taxonomy" id="294"/>
    <lineage>
        <taxon>Bacteria</taxon>
        <taxon>Pseudomonadati</taxon>
        <taxon>Pseudomonadota</taxon>
        <taxon>Gammaproteobacteria</taxon>
        <taxon>Pseudomonadales</taxon>
        <taxon>Pseudomonadaceae</taxon>
        <taxon>Pseudomonas</taxon>
    </lineage>
</organism>
<name>A0A5E7AGT3_PSEFL</name>
<protein>
    <submittedName>
        <fullName evidence="1">Uncharacterized protein</fullName>
    </submittedName>
</protein>
<accession>A0A5E7AGT3</accession>
<proteinExistence type="predicted"/>
<gene>
    <name evidence="1" type="ORF">PS685_05382</name>
</gene>
<dbReference type="AlphaFoldDB" id="A0A5E7AGT3"/>
<sequence>MNLYLFRFESGDFPRDHLIQGLELGAGPDLAFVLGDSDRAVQRFHRRVGQVGHAVFDVESFHRFAQRAVGVAGLAD</sequence>